<evidence type="ECO:0000313" key="2">
    <source>
        <dbReference type="Proteomes" id="UP000001542"/>
    </source>
</evidence>
<keyword evidence="2" id="KW-1185">Reference proteome</keyword>
<dbReference type="VEuPathDB" id="TrichDB:TVAG_403330"/>
<sequence length="309" mass="34725">MQVQQSFAEYYGTEVPIDKTSNQTIAGRDGNYYIHNAVFSFHSKNSAIKLWSNDKVLLESCTFYNNSSTEDGGSICIQDSESVLVRICLLFSSIISSNSNSIGCGYYIYSDQYSKKKSYAFECSVSQCSGKSASLYHYGGYIQVSHMNTSYHEIGSDARYYIIDPTERGNINFTTASNSSSISEVFSTSNFNFTKCNYLNNECKGSDDTIILNYNADIYSNCSFIGNKGPYLFLNKPQAVDNCYFDNEGVTVQTVQNDNSASFESISPFDSLLSHYTTGDCSATYFYKTISGEFLSLKKRKIRYVSRRR</sequence>
<accession>A2F8W9</accession>
<dbReference type="InParanoid" id="A2F8W9"/>
<protein>
    <recommendedName>
        <fullName evidence="3">Right handed beta helix domain-containing protein</fullName>
    </recommendedName>
</protein>
<dbReference type="RefSeq" id="XP_001311581.1">
    <property type="nucleotide sequence ID" value="XM_001311580.1"/>
</dbReference>
<proteinExistence type="predicted"/>
<name>A2F8W9_TRIV3</name>
<reference evidence="1" key="2">
    <citation type="journal article" date="2007" name="Science">
        <title>Draft genome sequence of the sexually transmitted pathogen Trichomonas vaginalis.</title>
        <authorList>
            <person name="Carlton J.M."/>
            <person name="Hirt R.P."/>
            <person name="Silva J.C."/>
            <person name="Delcher A.L."/>
            <person name="Schatz M."/>
            <person name="Zhao Q."/>
            <person name="Wortman J.R."/>
            <person name="Bidwell S.L."/>
            <person name="Alsmark U.C.M."/>
            <person name="Besteiro S."/>
            <person name="Sicheritz-Ponten T."/>
            <person name="Noel C.J."/>
            <person name="Dacks J.B."/>
            <person name="Foster P.G."/>
            <person name="Simillion C."/>
            <person name="Van de Peer Y."/>
            <person name="Miranda-Saavedra D."/>
            <person name="Barton G.J."/>
            <person name="Westrop G.D."/>
            <person name="Mueller S."/>
            <person name="Dessi D."/>
            <person name="Fiori P.L."/>
            <person name="Ren Q."/>
            <person name="Paulsen I."/>
            <person name="Zhang H."/>
            <person name="Bastida-Corcuera F.D."/>
            <person name="Simoes-Barbosa A."/>
            <person name="Brown M.T."/>
            <person name="Hayes R.D."/>
            <person name="Mukherjee M."/>
            <person name="Okumura C.Y."/>
            <person name="Schneider R."/>
            <person name="Smith A.J."/>
            <person name="Vanacova S."/>
            <person name="Villalvazo M."/>
            <person name="Haas B.J."/>
            <person name="Pertea M."/>
            <person name="Feldblyum T.V."/>
            <person name="Utterback T.R."/>
            <person name="Shu C.L."/>
            <person name="Osoegawa K."/>
            <person name="de Jong P.J."/>
            <person name="Hrdy I."/>
            <person name="Horvathova L."/>
            <person name="Zubacova Z."/>
            <person name="Dolezal P."/>
            <person name="Malik S.B."/>
            <person name="Logsdon J.M. Jr."/>
            <person name="Henze K."/>
            <person name="Gupta A."/>
            <person name="Wang C.C."/>
            <person name="Dunne R.L."/>
            <person name="Upcroft J.A."/>
            <person name="Upcroft P."/>
            <person name="White O."/>
            <person name="Salzberg S.L."/>
            <person name="Tang P."/>
            <person name="Chiu C.-H."/>
            <person name="Lee Y.-S."/>
            <person name="Embley T.M."/>
            <person name="Coombs G.H."/>
            <person name="Mottram J.C."/>
            <person name="Tachezy J."/>
            <person name="Fraser-Liggett C.M."/>
            <person name="Johnson P.J."/>
        </authorList>
    </citation>
    <scope>NUCLEOTIDE SEQUENCE [LARGE SCALE GENOMIC DNA]</scope>
    <source>
        <strain evidence="1">G3</strain>
    </source>
</reference>
<dbReference type="KEGG" id="tva:4756451"/>
<evidence type="ECO:0008006" key="3">
    <source>
        <dbReference type="Google" id="ProtNLM"/>
    </source>
</evidence>
<dbReference type="AlphaFoldDB" id="A2F8W9"/>
<gene>
    <name evidence="1" type="ORF">TVAG_403330</name>
</gene>
<dbReference type="VEuPathDB" id="TrichDB:TVAGG3_0689110"/>
<evidence type="ECO:0000313" key="1">
    <source>
        <dbReference type="EMBL" id="EAX98651.1"/>
    </source>
</evidence>
<reference evidence="1" key="1">
    <citation type="submission" date="2006-10" db="EMBL/GenBank/DDBJ databases">
        <authorList>
            <person name="Amadeo P."/>
            <person name="Zhao Q."/>
            <person name="Wortman J."/>
            <person name="Fraser-Liggett C."/>
            <person name="Carlton J."/>
        </authorList>
    </citation>
    <scope>NUCLEOTIDE SEQUENCE</scope>
    <source>
        <strain evidence="1">G3</strain>
    </source>
</reference>
<organism evidence="1 2">
    <name type="scientific">Trichomonas vaginalis (strain ATCC PRA-98 / G3)</name>
    <dbReference type="NCBI Taxonomy" id="412133"/>
    <lineage>
        <taxon>Eukaryota</taxon>
        <taxon>Metamonada</taxon>
        <taxon>Parabasalia</taxon>
        <taxon>Trichomonadida</taxon>
        <taxon>Trichomonadidae</taxon>
        <taxon>Trichomonas</taxon>
    </lineage>
</organism>
<dbReference type="Proteomes" id="UP000001542">
    <property type="component" value="Unassembled WGS sequence"/>
</dbReference>
<dbReference type="EMBL" id="DS113667">
    <property type="protein sequence ID" value="EAX98651.1"/>
    <property type="molecule type" value="Genomic_DNA"/>
</dbReference>